<name>A0A833RSK9_9HYME</name>
<dbReference type="Gene3D" id="1.10.10.1730">
    <property type="entry name" value="Folliculin"/>
    <property type="match status" value="1"/>
</dbReference>
<dbReference type="Pfam" id="PF16692">
    <property type="entry name" value="Folliculin_C"/>
    <property type="match status" value="1"/>
</dbReference>
<evidence type="ECO:0000259" key="27">
    <source>
        <dbReference type="PROSITE" id="PS51834"/>
    </source>
</evidence>
<dbReference type="SUPFAM" id="SSF82549">
    <property type="entry name" value="DAK1/DegV-like"/>
    <property type="match status" value="1"/>
</dbReference>
<comment type="function">
    <text evidence="22">Catalyzes both the phosphorylation of dihydroxyacetone and of glyceraldehyde, and the splitting of ribonucleoside diphosphate-X compounds among which FAD is the best substrate. Represses IFIH1-mediated cellular antiviral response.</text>
</comment>
<dbReference type="SMART" id="SM01120">
    <property type="entry name" value="Dak2"/>
    <property type="match status" value="1"/>
</dbReference>
<dbReference type="PROSITE" id="PS51481">
    <property type="entry name" value="DHAK"/>
    <property type="match status" value="1"/>
</dbReference>
<dbReference type="Gene3D" id="3.30.1180.20">
    <property type="entry name" value="Dihydroxyacetone kinase, domain 2"/>
    <property type="match status" value="1"/>
</dbReference>
<evidence type="ECO:0000313" key="28">
    <source>
        <dbReference type="EMBL" id="KAF3422235.1"/>
    </source>
</evidence>
<dbReference type="GO" id="GO:0005829">
    <property type="term" value="C:cytosol"/>
    <property type="evidence" value="ECO:0007669"/>
    <property type="project" value="UniProtKB-SubCell"/>
</dbReference>
<dbReference type="Proteomes" id="UP000655588">
    <property type="component" value="Unassembled WGS sequence"/>
</dbReference>
<keyword evidence="14" id="KW-0067">ATP-binding</keyword>
<dbReference type="InterPro" id="IPR037520">
    <property type="entry name" value="Folliculin/SMCR8_longin"/>
</dbReference>
<dbReference type="EMBL" id="WNWW01000751">
    <property type="protein sequence ID" value="KAF3422235.1"/>
    <property type="molecule type" value="Genomic_DNA"/>
</dbReference>
<dbReference type="GO" id="GO:0005634">
    <property type="term" value="C:nucleus"/>
    <property type="evidence" value="ECO:0007669"/>
    <property type="project" value="UniProtKB-SubCell"/>
</dbReference>
<dbReference type="InterPro" id="IPR044886">
    <property type="entry name" value="FLCN_DENN_C_sf"/>
</dbReference>
<evidence type="ECO:0000313" key="29">
    <source>
        <dbReference type="Proteomes" id="UP000655588"/>
    </source>
</evidence>
<dbReference type="PANTHER" id="PTHR31441">
    <property type="entry name" value="FOLLICULIN FAMILY MEMBER"/>
    <property type="match status" value="1"/>
</dbReference>
<dbReference type="GO" id="GO:0006071">
    <property type="term" value="P:glycerol metabolic process"/>
    <property type="evidence" value="ECO:0007669"/>
    <property type="project" value="InterPro"/>
</dbReference>
<evidence type="ECO:0000256" key="21">
    <source>
        <dbReference type="ARBA" id="ARBA00032426"/>
    </source>
</evidence>
<dbReference type="GO" id="GO:1904263">
    <property type="term" value="P:positive regulation of TORC1 signaling"/>
    <property type="evidence" value="ECO:0007669"/>
    <property type="project" value="TreeGrafter"/>
</dbReference>
<comment type="similarity">
    <text evidence="7">Belongs to the folliculin family.</text>
</comment>
<dbReference type="Pfam" id="PF02734">
    <property type="entry name" value="Dak2"/>
    <property type="match status" value="1"/>
</dbReference>
<evidence type="ECO:0000256" key="22">
    <source>
        <dbReference type="ARBA" id="ARBA00045490"/>
    </source>
</evidence>
<dbReference type="EC" id="4.6.1.15" evidence="8"/>
<evidence type="ECO:0000256" key="4">
    <source>
        <dbReference type="ARBA" id="ARBA00004300"/>
    </source>
</evidence>
<evidence type="ECO:0000259" key="26">
    <source>
        <dbReference type="PROSITE" id="PS51481"/>
    </source>
</evidence>
<comment type="subcellular location">
    <subcellularLocation>
        <location evidence="2">Cell projection</location>
        <location evidence="2">Cilium</location>
    </subcellularLocation>
    <subcellularLocation>
        <location evidence="4">Cytoplasm</location>
        <location evidence="4">Cytoskeleton</location>
        <location evidence="4">Microtubule organizing center</location>
        <location evidence="4">Centrosome</location>
    </subcellularLocation>
    <subcellularLocation>
        <location evidence="3">Cytoplasm</location>
        <location evidence="3">Cytoskeleton</location>
        <location evidence="3">Spindle</location>
    </subcellularLocation>
    <subcellularLocation>
        <location evidence="5">Cytoplasm</location>
        <location evidence="5">Cytosol</location>
    </subcellularLocation>
    <subcellularLocation>
        <location evidence="6">Lysosome membrane</location>
    </subcellularLocation>
    <subcellularLocation>
        <location evidence="1">Nucleus</location>
    </subcellularLocation>
</comment>
<evidence type="ECO:0000256" key="18">
    <source>
        <dbReference type="ARBA" id="ARBA00023242"/>
    </source>
</evidence>
<dbReference type="Gene3D" id="3.40.50.10440">
    <property type="entry name" value="Dihydroxyacetone kinase, domain 1"/>
    <property type="match status" value="1"/>
</dbReference>
<keyword evidence="12" id="KW-0963">Cytoplasm</keyword>
<evidence type="ECO:0000256" key="1">
    <source>
        <dbReference type="ARBA" id="ARBA00004123"/>
    </source>
</evidence>
<keyword evidence="13" id="KW-0547">Nucleotide-binding</keyword>
<evidence type="ECO:0000256" key="20">
    <source>
        <dbReference type="ARBA" id="ARBA00023285"/>
    </source>
</evidence>
<keyword evidence="11" id="KW-0343">GTPase activation</keyword>
<evidence type="ECO:0000256" key="12">
    <source>
        <dbReference type="ARBA" id="ARBA00022490"/>
    </source>
</evidence>
<dbReference type="Pfam" id="PF11704">
    <property type="entry name" value="Folliculin"/>
    <property type="match status" value="1"/>
</dbReference>
<dbReference type="Pfam" id="PF02733">
    <property type="entry name" value="Dak1"/>
    <property type="match status" value="1"/>
</dbReference>
<keyword evidence="15" id="KW-0472">Membrane</keyword>
<keyword evidence="18" id="KW-0539">Nucleus</keyword>
<evidence type="ECO:0000256" key="16">
    <source>
        <dbReference type="ARBA" id="ARBA00023212"/>
    </source>
</evidence>
<dbReference type="InterPro" id="IPR004006">
    <property type="entry name" value="DhaK_dom"/>
</dbReference>
<evidence type="ECO:0000256" key="6">
    <source>
        <dbReference type="ARBA" id="ARBA00004656"/>
    </source>
</evidence>
<comment type="subunit">
    <text evidence="23">Homodimer. Interacts with IFIH1 (via the CARD domains), the interaction is inhibited by viral infection.</text>
</comment>
<dbReference type="GO" id="GO:0005929">
    <property type="term" value="C:cilium"/>
    <property type="evidence" value="ECO:0007669"/>
    <property type="project" value="UniProtKB-SubCell"/>
</dbReference>
<evidence type="ECO:0000256" key="15">
    <source>
        <dbReference type="ARBA" id="ARBA00023136"/>
    </source>
</evidence>
<accession>A0A833RSK9</accession>
<gene>
    <name evidence="28" type="ORF">E2986_13376</name>
</gene>
<dbReference type="GO" id="GO:0005813">
    <property type="term" value="C:centrosome"/>
    <property type="evidence" value="ECO:0007669"/>
    <property type="project" value="UniProtKB-SubCell"/>
</dbReference>
<proteinExistence type="inferred from homology"/>
<evidence type="ECO:0000256" key="14">
    <source>
        <dbReference type="ARBA" id="ARBA00022840"/>
    </source>
</evidence>
<reference evidence="28" key="1">
    <citation type="submission" date="2019-11" db="EMBL/GenBank/DDBJ databases">
        <title>The nuclear and mitochondrial genomes of Frieseomelitta varia - a highly eusocial stingless bee (Meliponini) with a permanently sterile worker caste.</title>
        <authorList>
            <person name="Freitas F.C.P."/>
            <person name="Lourenco A.P."/>
            <person name="Nunes F.M.F."/>
            <person name="Paschoal A.R."/>
            <person name="Abreu F.C.P."/>
            <person name="Barbin F.O."/>
            <person name="Bataglia L."/>
            <person name="Cardoso-Junior C.A.M."/>
            <person name="Cervoni M.S."/>
            <person name="Silva S.R."/>
            <person name="Dalarmi F."/>
            <person name="Del Lama M.A."/>
            <person name="Depintor T.S."/>
            <person name="Ferreira K.M."/>
            <person name="Goria P.S."/>
            <person name="Jaskot M.C."/>
            <person name="Lago D.C."/>
            <person name="Luna-Lucena D."/>
            <person name="Moda L.M."/>
            <person name="Nascimento L."/>
            <person name="Pedrino M."/>
            <person name="Rabico F.O."/>
            <person name="Sanches F.C."/>
            <person name="Santos D.E."/>
            <person name="Santos C.G."/>
            <person name="Vieira J."/>
            <person name="Lopes T.F."/>
            <person name="Barchuk A.R."/>
            <person name="Hartfelder K."/>
            <person name="Simoes Z.L.P."/>
            <person name="Bitondi M.M.G."/>
            <person name="Pinheiro D.G."/>
        </authorList>
    </citation>
    <scope>NUCLEOTIDE SEQUENCE</scope>
    <source>
        <strain evidence="28">USP_RPSP 00005682</strain>
        <tissue evidence="28">Whole individual</tissue>
    </source>
</reference>
<evidence type="ECO:0000256" key="23">
    <source>
        <dbReference type="ARBA" id="ARBA00046681"/>
    </source>
</evidence>
<evidence type="ECO:0000256" key="5">
    <source>
        <dbReference type="ARBA" id="ARBA00004514"/>
    </source>
</evidence>
<evidence type="ECO:0000256" key="9">
    <source>
        <dbReference type="ARBA" id="ARBA00018932"/>
    </source>
</evidence>
<evidence type="ECO:0000256" key="3">
    <source>
        <dbReference type="ARBA" id="ARBA00004186"/>
    </source>
</evidence>
<evidence type="ECO:0000256" key="11">
    <source>
        <dbReference type="ARBA" id="ARBA00022468"/>
    </source>
</evidence>
<evidence type="ECO:0000259" key="25">
    <source>
        <dbReference type="PROSITE" id="PS51480"/>
    </source>
</evidence>
<dbReference type="PANTHER" id="PTHR31441:SF2">
    <property type="entry name" value="FOLLICULIN"/>
    <property type="match status" value="1"/>
</dbReference>
<feature type="domain" description="DhaL" evidence="25">
    <location>
        <begin position="360"/>
        <end position="557"/>
    </location>
</feature>
<evidence type="ECO:0000256" key="17">
    <source>
        <dbReference type="ARBA" id="ARBA00023228"/>
    </source>
</evidence>
<dbReference type="GO" id="GO:0005819">
    <property type="term" value="C:spindle"/>
    <property type="evidence" value="ECO:0007669"/>
    <property type="project" value="UniProtKB-SubCell"/>
</dbReference>
<evidence type="ECO:0000256" key="8">
    <source>
        <dbReference type="ARBA" id="ARBA00012578"/>
    </source>
</evidence>
<evidence type="ECO:0000256" key="10">
    <source>
        <dbReference type="ARBA" id="ARBA00021824"/>
    </source>
</evidence>
<dbReference type="GO" id="GO:0005524">
    <property type="term" value="F:ATP binding"/>
    <property type="evidence" value="ECO:0007669"/>
    <property type="project" value="UniProtKB-KW"/>
</dbReference>
<dbReference type="InterPro" id="IPR037521">
    <property type="entry name" value="FLCN/SMCR8_DENN"/>
</dbReference>
<comment type="caution">
    <text evidence="28">The sequence shown here is derived from an EMBL/GenBank/DDBJ whole genome shotgun (WGS) entry which is preliminary data.</text>
</comment>
<dbReference type="InterPro" id="IPR021713">
    <property type="entry name" value="Folliculin"/>
</dbReference>
<keyword evidence="29" id="KW-1185">Reference proteome</keyword>
<keyword evidence="17" id="KW-0458">Lysosome</keyword>
<dbReference type="InterPro" id="IPR032035">
    <property type="entry name" value="Folliculin_DENN"/>
</dbReference>
<dbReference type="GO" id="GO:0000122">
    <property type="term" value="P:negative regulation of transcription by RNA polymerase II"/>
    <property type="evidence" value="ECO:0007669"/>
    <property type="project" value="TreeGrafter"/>
</dbReference>
<evidence type="ECO:0000256" key="2">
    <source>
        <dbReference type="ARBA" id="ARBA00004138"/>
    </source>
</evidence>
<keyword evidence="19" id="KW-0966">Cell projection</keyword>
<dbReference type="AlphaFoldDB" id="A0A833RSK9"/>
<sequence>MCESRKQEYYFDTIINKSLMGMARIHNSLIALEGCNAILRKDYTNVIGKVKLISGGTAEDELIYPGCVGPGMLTAAVLGNILSAPSVDNILRVIEKVGANDTSVINHISILLIIQNCAEYSINFTLAKLYAELKGYVVKLMTINNNMSYLHLGNSIKQHNFLPTFFIYKIAGAMAEEGKNIDEIYSFCNSIANSGEMIFLKKDGCIENVIHEDDEEMLSNIVKQMLEPLINILNMTSQDQTKTKSFCVGHEIAILISNFELLHQMEINGLRVKRIYVKEFMKSSNSEFHICLLNLSLTAILTKYLDFPTSAFTWPIAIETRKVIKFIKLQGIQYNKILIQNIDCSVLNLQGPIMNYETSQAFLSIISMACEAILACEKQLNKMDQKKYGNGDYGTNLARGAEAIKNAIQKNEILGTNLYVTFSQISHIIHKTVSGIQGGLYSLFFYYVAQTFSRYQSDQKITVDVWLHVLTTANKAIEPFKVSFEGDQTLLTTLTAVQIDLQNALSKNVDPIDAFGIAVKAAESFTTNVLYGQSFYEFEYPDPHAHSVDGQYECEGCQSIGNVKYLSNEHETRTSFLSAQQSLTQDVWCLLKHACFRSLSCEVHPGKEGVCYFGDEYRGHVLSHTFTLKDAQARGFRKWCSFIVFMRDKQFLLNMWPFLVDNLKEVIRELQDFAEKKYNAEEAECPQRIVRLSTANGSGAYNNSNKQPRTFSDITNEKHVFIRIHMWLVWILSAGARHFIEIFPMSLLDAELNYNLEDQIENEDGFTLVNAKLPVNLTLNSTEPDMPLEFSEVSGKSTTVILKNLRAVLGKDQFRQLLYSSLTGVQILVRGPNIQRLESLYGLSSLIPRACRRVKTQATEYMDPNKCNFIGVDTSVAVPLPCANVCRLDIVADEHKVENSNSHIVRWTGILPLKLPTLLIKIEKSLENEKLGNSTLKAHFAALQEEWANIAKVVHAMRGRGHSGDLSGLMLSLGAGPHDKELLDTWSMGLPPNPA</sequence>
<dbReference type="Gene3D" id="1.25.40.340">
    <property type="match status" value="1"/>
</dbReference>
<organism evidence="28 29">
    <name type="scientific">Frieseomelitta varia</name>
    <dbReference type="NCBI Taxonomy" id="561572"/>
    <lineage>
        <taxon>Eukaryota</taxon>
        <taxon>Metazoa</taxon>
        <taxon>Ecdysozoa</taxon>
        <taxon>Arthropoda</taxon>
        <taxon>Hexapoda</taxon>
        <taxon>Insecta</taxon>
        <taxon>Pterygota</taxon>
        <taxon>Neoptera</taxon>
        <taxon>Endopterygota</taxon>
        <taxon>Hymenoptera</taxon>
        <taxon>Apocrita</taxon>
        <taxon>Aculeata</taxon>
        <taxon>Apoidea</taxon>
        <taxon>Anthophila</taxon>
        <taxon>Apidae</taxon>
        <taxon>Frieseomelitta</taxon>
    </lineage>
</organism>
<dbReference type="InterPro" id="IPR036117">
    <property type="entry name" value="DhaL_dom_sf"/>
</dbReference>
<dbReference type="GO" id="GO:0034012">
    <property type="term" value="F:FAD-AMP lyase (cyclizing) activity"/>
    <property type="evidence" value="ECO:0007669"/>
    <property type="project" value="UniProtKB-EC"/>
</dbReference>
<protein>
    <recommendedName>
        <fullName evidence="10">Folliculin</fullName>
        <ecNumber evidence="8">4.6.1.15</ecNumber>
    </recommendedName>
    <alternativeName>
        <fullName evidence="21">Bifunctional ATP-dependent dihydroxyacetone kinase/FAD-AMP lyase (cyclizing)</fullName>
    </alternativeName>
    <alternativeName>
        <fullName evidence="9">Triokinase/FMN cyclase</fullName>
    </alternativeName>
</protein>
<dbReference type="SUPFAM" id="SSF101473">
    <property type="entry name" value="DhaL-like"/>
    <property type="match status" value="1"/>
</dbReference>
<dbReference type="PROSITE" id="PS51834">
    <property type="entry name" value="DENN_FLCN_SMCR8"/>
    <property type="match status" value="1"/>
</dbReference>
<keyword evidence="20" id="KW-0170">Cobalt</keyword>
<dbReference type="InterPro" id="IPR004007">
    <property type="entry name" value="DhaL_dom"/>
</dbReference>
<dbReference type="GO" id="GO:0004371">
    <property type="term" value="F:glycerone kinase activity"/>
    <property type="evidence" value="ECO:0007669"/>
    <property type="project" value="InterPro"/>
</dbReference>
<dbReference type="PROSITE" id="PS51480">
    <property type="entry name" value="DHAL"/>
    <property type="match status" value="1"/>
</dbReference>
<dbReference type="GO" id="GO:0005096">
    <property type="term" value="F:GTPase activator activity"/>
    <property type="evidence" value="ECO:0007669"/>
    <property type="project" value="UniProtKB-KW"/>
</dbReference>
<keyword evidence="16" id="KW-0206">Cytoskeleton</keyword>
<evidence type="ECO:0000256" key="24">
    <source>
        <dbReference type="ARBA" id="ARBA00048526"/>
    </source>
</evidence>
<evidence type="ECO:0000256" key="19">
    <source>
        <dbReference type="ARBA" id="ARBA00023273"/>
    </source>
</evidence>
<comment type="catalytic activity">
    <reaction evidence="24">
        <text>FAD = riboflavin cyclic-4',5'-phosphate + AMP + H(+)</text>
        <dbReference type="Rhea" id="RHEA:13729"/>
        <dbReference type="ChEBI" id="CHEBI:15378"/>
        <dbReference type="ChEBI" id="CHEBI:57692"/>
        <dbReference type="ChEBI" id="CHEBI:76202"/>
        <dbReference type="ChEBI" id="CHEBI:456215"/>
        <dbReference type="EC" id="4.6.1.15"/>
    </reaction>
</comment>
<dbReference type="GO" id="GO:0005765">
    <property type="term" value="C:lysosomal membrane"/>
    <property type="evidence" value="ECO:0007669"/>
    <property type="project" value="UniProtKB-SubCell"/>
</dbReference>
<evidence type="ECO:0000256" key="7">
    <source>
        <dbReference type="ARBA" id="ARBA00009987"/>
    </source>
</evidence>
<feature type="domain" description="DhaK" evidence="26">
    <location>
        <begin position="10"/>
        <end position="314"/>
    </location>
</feature>
<evidence type="ECO:0000256" key="13">
    <source>
        <dbReference type="ARBA" id="ARBA00022741"/>
    </source>
</evidence>
<dbReference type="Gene3D" id="3.40.50.12430">
    <property type="match status" value="1"/>
</dbReference>
<feature type="domain" description="UDENN FLCN/SMCR8-type" evidence="27">
    <location>
        <begin position="556"/>
        <end position="991"/>
    </location>
</feature>